<evidence type="ECO:0000256" key="1">
    <source>
        <dbReference type="ARBA" id="ARBA00022618"/>
    </source>
</evidence>
<dbReference type="SMART" id="SM00385">
    <property type="entry name" value="CYCLIN"/>
    <property type="match status" value="2"/>
</dbReference>
<feature type="domain" description="Cyclin-like" evidence="6">
    <location>
        <begin position="353"/>
        <end position="437"/>
    </location>
</feature>
<evidence type="ECO:0000259" key="7">
    <source>
        <dbReference type="SMART" id="SM01332"/>
    </source>
</evidence>
<dbReference type="AlphaFoldDB" id="G4T5T1"/>
<proteinExistence type="inferred from homology"/>
<dbReference type="FunFam" id="1.10.472.10:FF:000001">
    <property type="entry name" value="G2/mitotic-specific cyclin"/>
    <property type="match status" value="1"/>
</dbReference>
<dbReference type="InterPro" id="IPR006671">
    <property type="entry name" value="Cyclin_N"/>
</dbReference>
<feature type="domain" description="Cyclin C-terminal" evidence="7">
    <location>
        <begin position="447"/>
        <end position="561"/>
    </location>
</feature>
<dbReference type="GO" id="GO:0016538">
    <property type="term" value="F:cyclin-dependent protein serine/threonine kinase regulator activity"/>
    <property type="evidence" value="ECO:0007669"/>
    <property type="project" value="InterPro"/>
</dbReference>
<evidence type="ECO:0000313" key="8">
    <source>
        <dbReference type="EMBL" id="CCA66675.1"/>
    </source>
</evidence>
<dbReference type="Pfam" id="PF00134">
    <property type="entry name" value="Cyclin_N"/>
    <property type="match status" value="1"/>
</dbReference>
<evidence type="ECO:0000256" key="4">
    <source>
        <dbReference type="RuleBase" id="RU000383"/>
    </source>
</evidence>
<dbReference type="PROSITE" id="PS00292">
    <property type="entry name" value="CYCLINS"/>
    <property type="match status" value="1"/>
</dbReference>
<evidence type="ECO:0000256" key="5">
    <source>
        <dbReference type="SAM" id="MobiDB-lite"/>
    </source>
</evidence>
<feature type="compositionally biased region" description="Low complexity" evidence="5">
    <location>
        <begin position="123"/>
        <end position="157"/>
    </location>
</feature>
<dbReference type="InParanoid" id="G4T5T1"/>
<keyword evidence="1" id="KW-0132">Cell division</keyword>
<dbReference type="InterPro" id="IPR036915">
    <property type="entry name" value="Cyclin-like_sf"/>
</dbReference>
<dbReference type="eggNOG" id="KOG0653">
    <property type="taxonomic scope" value="Eukaryota"/>
</dbReference>
<dbReference type="GO" id="GO:0051301">
    <property type="term" value="P:cell division"/>
    <property type="evidence" value="ECO:0007669"/>
    <property type="project" value="UniProtKB-KW"/>
</dbReference>
<protein>
    <submittedName>
        <fullName evidence="8">Related to b-type cyclin 2</fullName>
    </submittedName>
</protein>
<dbReference type="CDD" id="cd20512">
    <property type="entry name" value="CYCLIN_CLBs_yeast_rpt2"/>
    <property type="match status" value="1"/>
</dbReference>
<organism evidence="8 9">
    <name type="scientific">Serendipita indica (strain DSM 11827)</name>
    <name type="common">Root endophyte fungus</name>
    <name type="synonym">Piriformospora indica</name>
    <dbReference type="NCBI Taxonomy" id="1109443"/>
    <lineage>
        <taxon>Eukaryota</taxon>
        <taxon>Fungi</taxon>
        <taxon>Dikarya</taxon>
        <taxon>Basidiomycota</taxon>
        <taxon>Agaricomycotina</taxon>
        <taxon>Agaricomycetes</taxon>
        <taxon>Sebacinales</taxon>
        <taxon>Serendipitaceae</taxon>
        <taxon>Serendipita</taxon>
    </lineage>
</organism>
<evidence type="ECO:0000256" key="2">
    <source>
        <dbReference type="ARBA" id="ARBA00023127"/>
    </source>
</evidence>
<comment type="caution">
    <text evidence="8">The sequence shown here is derived from an EMBL/GenBank/DDBJ whole genome shotgun (WGS) entry which is preliminary data.</text>
</comment>
<accession>G4T5T1</accession>
<evidence type="ECO:0000256" key="3">
    <source>
        <dbReference type="ARBA" id="ARBA00023306"/>
    </source>
</evidence>
<evidence type="ECO:0000259" key="6">
    <source>
        <dbReference type="SMART" id="SM00385"/>
    </source>
</evidence>
<dbReference type="SMART" id="SM01332">
    <property type="entry name" value="Cyclin_C"/>
    <property type="match status" value="1"/>
</dbReference>
<reference evidence="8 9" key="1">
    <citation type="journal article" date="2011" name="PLoS Pathog.">
        <title>Endophytic Life Strategies Decoded by Genome and Transcriptome Analyses of the Mutualistic Root Symbiont Piriformospora indica.</title>
        <authorList>
            <person name="Zuccaro A."/>
            <person name="Lahrmann U."/>
            <person name="Guldener U."/>
            <person name="Langen G."/>
            <person name="Pfiffi S."/>
            <person name="Biedenkopf D."/>
            <person name="Wong P."/>
            <person name="Samans B."/>
            <person name="Grimm C."/>
            <person name="Basiewicz M."/>
            <person name="Murat C."/>
            <person name="Martin F."/>
            <person name="Kogel K.H."/>
        </authorList>
    </citation>
    <scope>NUCLEOTIDE SEQUENCE [LARGE SCALE GENOMIC DNA]</scope>
    <source>
        <strain evidence="8 9">DSM 11827</strain>
    </source>
</reference>
<name>G4T5T1_SERID</name>
<feature type="region of interest" description="Disordered" evidence="5">
    <location>
        <begin position="74"/>
        <end position="268"/>
    </location>
</feature>
<dbReference type="EMBL" id="CAFZ01000004">
    <property type="protein sequence ID" value="CCA66675.1"/>
    <property type="molecule type" value="Genomic_DNA"/>
</dbReference>
<keyword evidence="2 4" id="KW-0195">Cyclin</keyword>
<evidence type="ECO:0000313" key="9">
    <source>
        <dbReference type="Proteomes" id="UP000007148"/>
    </source>
</evidence>
<dbReference type="InterPro" id="IPR013763">
    <property type="entry name" value="Cyclin-like_dom"/>
</dbReference>
<dbReference type="PIRSF" id="PIRSF001771">
    <property type="entry name" value="Cyclin_A_B_D_E"/>
    <property type="match status" value="1"/>
</dbReference>
<dbReference type="Proteomes" id="UP000007148">
    <property type="component" value="Unassembled WGS sequence"/>
</dbReference>
<comment type="similarity">
    <text evidence="4">Belongs to the cyclin family.</text>
</comment>
<dbReference type="SUPFAM" id="SSF47954">
    <property type="entry name" value="Cyclin-like"/>
    <property type="match status" value="2"/>
</dbReference>
<dbReference type="HOGENOM" id="CLU_020695_10_6_1"/>
<dbReference type="InterPro" id="IPR046965">
    <property type="entry name" value="Cyclin_A/B-like"/>
</dbReference>
<dbReference type="STRING" id="1109443.G4T5T1"/>
<keyword evidence="3" id="KW-0131">Cell cycle</keyword>
<dbReference type="InterPro" id="IPR039361">
    <property type="entry name" value="Cyclin"/>
</dbReference>
<dbReference type="Pfam" id="PF02984">
    <property type="entry name" value="Cyclin_C"/>
    <property type="match status" value="1"/>
</dbReference>
<dbReference type="OrthoDB" id="5590282at2759"/>
<keyword evidence="9" id="KW-1185">Reference proteome</keyword>
<dbReference type="InterPro" id="IPR004367">
    <property type="entry name" value="Cyclin_C-dom"/>
</dbReference>
<sequence length="585" mass="65012">MAFQPVRVPPRPKQSKFKVAVDENAVVAAPTRSKLVNTGSTKAIIERTKAGLPPATRQVLAARSALGEIHNVRKKTLPSKTKENVVATKPVDSKQAPAGLKRRRSPSLHAATSRPVRLPQPPTAATAATISSSRKAVAVATTKAATTTTVRSTGATTDSDAPPRRLGRMLQAMQSRRQSQVIPSSSQSIPSSSGATIPSDGASTVVLSSRPPSPAATSDVVVAETDDEDETAKLPAATVAPTPPKATLATSEPSPKASPTPESPRPESLFELMSEGDWLFVPPAKRLEYQKELERVASSFKDEAEFEDPTMVAEYADEIFEYMSKLEEECMPMPKYMAGQQEITWAMRATLVDWLLQVHLRYHMLPETLWIAVNILDRFLSKRVVSVMKLQLVGVTAIFIAAKYEEIVAPGVDEYVKMTEGGYKRDEILKGEKIILQTIDFRVSTYCSPYSWVRKISKADDYNLQTRTLCKFLMELTLLDHRFLRVKPSLIAAIGMYSARKMLGNDWDDAFVFYSGRVEEELMMGHEFIVEALVQPDFQSQYIYKKYTSRRFLQASVYACSWAQENYKPAQRSRAQDKNPRLEAR</sequence>
<feature type="domain" description="Cyclin-like" evidence="6">
    <location>
        <begin position="451"/>
        <end position="532"/>
    </location>
</feature>
<feature type="compositionally biased region" description="Low complexity" evidence="5">
    <location>
        <begin position="233"/>
        <end position="250"/>
    </location>
</feature>
<dbReference type="GO" id="GO:0044772">
    <property type="term" value="P:mitotic cell cycle phase transition"/>
    <property type="evidence" value="ECO:0007669"/>
    <property type="project" value="InterPro"/>
</dbReference>
<dbReference type="PANTHER" id="PTHR10177">
    <property type="entry name" value="CYCLINS"/>
    <property type="match status" value="1"/>
</dbReference>
<dbReference type="InterPro" id="IPR048258">
    <property type="entry name" value="Cyclins_cyclin-box"/>
</dbReference>
<gene>
    <name evidence="8" type="ORF">PIIN_00355</name>
</gene>
<dbReference type="Gene3D" id="1.10.472.10">
    <property type="entry name" value="Cyclin-like"/>
    <property type="match status" value="2"/>
</dbReference>
<feature type="compositionally biased region" description="Low complexity" evidence="5">
    <location>
        <begin position="174"/>
        <end position="193"/>
    </location>
</feature>